<sequence length="105" mass="12576">MLIPEEVQVHLYCGITSVCKSINTLAILVQEVFGMPLSSGHLFLFRSRCRSKLKALYYEEFGFTLWYRRLGIRAFTFLFLNPYFDFTVVFFWRRKPNTLRIFCKQ</sequence>
<dbReference type="EMBL" id="LNZB01000001">
    <property type="protein sequence ID" value="KTD83134.1"/>
    <property type="molecule type" value="Genomic_DNA"/>
</dbReference>
<dbReference type="InterPro" id="IPR008878">
    <property type="entry name" value="Transposase_IS66_Orf2"/>
</dbReference>
<keyword evidence="1" id="KW-0472">Membrane</keyword>
<dbReference type="STRING" id="66969.Lwal_0042"/>
<comment type="caution">
    <text evidence="2">The sequence shown here is derived from an EMBL/GenBank/DDBJ whole genome shotgun (WGS) entry which is preliminary data.</text>
</comment>
<keyword evidence="1" id="KW-1133">Transmembrane helix</keyword>
<gene>
    <name evidence="2" type="ORF">Lwal_0042</name>
</gene>
<name>A0A0W1APD7_9GAMM</name>
<keyword evidence="3" id="KW-1185">Reference proteome</keyword>
<dbReference type="NCBIfam" id="NF033819">
    <property type="entry name" value="IS66_TnpB"/>
    <property type="match status" value="1"/>
</dbReference>
<dbReference type="Pfam" id="PF05717">
    <property type="entry name" value="TnpB_IS66"/>
    <property type="match status" value="1"/>
</dbReference>
<evidence type="ECO:0000313" key="2">
    <source>
        <dbReference type="EMBL" id="KTD83134.1"/>
    </source>
</evidence>
<dbReference type="AlphaFoldDB" id="A0A0W1APD7"/>
<dbReference type="PANTHER" id="PTHR36455:SF1">
    <property type="entry name" value="BLR8292 PROTEIN"/>
    <property type="match status" value="1"/>
</dbReference>
<dbReference type="Proteomes" id="UP000054729">
    <property type="component" value="Unassembled WGS sequence"/>
</dbReference>
<reference evidence="2 3" key="1">
    <citation type="submission" date="2015-11" db="EMBL/GenBank/DDBJ databases">
        <title>Genomic analysis of 38 Legionella species identifies large and diverse effector repertoires.</title>
        <authorList>
            <person name="Burstein D."/>
            <person name="Amaro F."/>
            <person name="Zusman T."/>
            <person name="Lifshitz Z."/>
            <person name="Cohen O."/>
            <person name="Gilbert J.A."/>
            <person name="Pupko T."/>
            <person name="Shuman H.A."/>
            <person name="Segal G."/>
        </authorList>
    </citation>
    <scope>NUCLEOTIDE SEQUENCE [LARGE SCALE GENOMIC DNA]</scope>
    <source>
        <strain evidence="2 3">ATCC 51914</strain>
    </source>
</reference>
<dbReference type="PATRIC" id="fig|66969.6.peg.43"/>
<dbReference type="OrthoDB" id="4956084at2"/>
<feature type="transmembrane region" description="Helical" evidence="1">
    <location>
        <begin position="70"/>
        <end position="92"/>
    </location>
</feature>
<keyword evidence="1" id="KW-0812">Transmembrane</keyword>
<evidence type="ECO:0000256" key="1">
    <source>
        <dbReference type="SAM" id="Phobius"/>
    </source>
</evidence>
<organism evidence="2 3">
    <name type="scientific">Legionella waltersii</name>
    <dbReference type="NCBI Taxonomy" id="66969"/>
    <lineage>
        <taxon>Bacteria</taxon>
        <taxon>Pseudomonadati</taxon>
        <taxon>Pseudomonadota</taxon>
        <taxon>Gammaproteobacteria</taxon>
        <taxon>Legionellales</taxon>
        <taxon>Legionellaceae</taxon>
        <taxon>Legionella</taxon>
    </lineage>
</organism>
<protein>
    <submittedName>
        <fullName evidence="2">IS66 Orf2 like protein</fullName>
    </submittedName>
</protein>
<evidence type="ECO:0000313" key="3">
    <source>
        <dbReference type="Proteomes" id="UP000054729"/>
    </source>
</evidence>
<dbReference type="PANTHER" id="PTHR36455">
    <property type="match status" value="1"/>
</dbReference>
<proteinExistence type="predicted"/>
<dbReference type="RefSeq" id="WP_083499992.1">
    <property type="nucleotide sequence ID" value="NZ_CAAAIQ010000028.1"/>
</dbReference>
<accession>A0A0W1APD7</accession>